<evidence type="ECO:0000313" key="2">
    <source>
        <dbReference type="Proteomes" id="UP001283341"/>
    </source>
</evidence>
<dbReference type="InterPro" id="IPR017853">
    <property type="entry name" value="GH"/>
</dbReference>
<proteinExistence type="predicted"/>
<keyword evidence="2" id="KW-1185">Reference proteome</keyword>
<dbReference type="EMBL" id="JAUEDM010000006">
    <property type="protein sequence ID" value="KAK3315419.1"/>
    <property type="molecule type" value="Genomic_DNA"/>
</dbReference>
<comment type="caution">
    <text evidence="1">The sequence shown here is derived from an EMBL/GenBank/DDBJ whole genome shotgun (WGS) entry which is preliminary data.</text>
</comment>
<dbReference type="GO" id="GO:0016787">
    <property type="term" value="F:hydrolase activity"/>
    <property type="evidence" value="ECO:0007669"/>
    <property type="project" value="UniProtKB-KW"/>
</dbReference>
<protein>
    <submittedName>
        <fullName evidence="1">Glycoside hydrolase superfamily</fullName>
    </submittedName>
</protein>
<keyword evidence="1" id="KW-0378">Hydrolase</keyword>
<evidence type="ECO:0000313" key="1">
    <source>
        <dbReference type="EMBL" id="KAK3315419.1"/>
    </source>
</evidence>
<dbReference type="Gene3D" id="3.20.20.80">
    <property type="entry name" value="Glycosidases"/>
    <property type="match status" value="1"/>
</dbReference>
<reference evidence="1" key="2">
    <citation type="submission" date="2023-06" db="EMBL/GenBank/DDBJ databases">
        <authorList>
            <consortium name="Lawrence Berkeley National Laboratory"/>
            <person name="Haridas S."/>
            <person name="Hensen N."/>
            <person name="Bonometti L."/>
            <person name="Westerberg I."/>
            <person name="Brannstrom I.O."/>
            <person name="Guillou S."/>
            <person name="Cros-Aarteil S."/>
            <person name="Calhoun S."/>
            <person name="Kuo A."/>
            <person name="Mondo S."/>
            <person name="Pangilinan J."/>
            <person name="Riley R."/>
            <person name="Labutti K."/>
            <person name="Andreopoulos B."/>
            <person name="Lipzen A."/>
            <person name="Chen C."/>
            <person name="Yanf M."/>
            <person name="Daum C."/>
            <person name="Ng V."/>
            <person name="Clum A."/>
            <person name="Steindorff A."/>
            <person name="Ohm R."/>
            <person name="Martin F."/>
            <person name="Silar P."/>
            <person name="Natvig D."/>
            <person name="Lalanne C."/>
            <person name="Gautier V."/>
            <person name="Ament-Velasquez S.L."/>
            <person name="Kruys A."/>
            <person name="Hutchinson M.I."/>
            <person name="Powell A.J."/>
            <person name="Barry K."/>
            <person name="Miller A.N."/>
            <person name="Grigoriev I.V."/>
            <person name="Debuchy R."/>
            <person name="Gladieux P."/>
            <person name="Thoren M.H."/>
            <person name="Johannesson H."/>
        </authorList>
    </citation>
    <scope>NUCLEOTIDE SEQUENCE</scope>
    <source>
        <strain evidence="1">CBS 118394</strain>
    </source>
</reference>
<organism evidence="1 2">
    <name type="scientific">Apodospora peruviana</name>
    <dbReference type="NCBI Taxonomy" id="516989"/>
    <lineage>
        <taxon>Eukaryota</taxon>
        <taxon>Fungi</taxon>
        <taxon>Dikarya</taxon>
        <taxon>Ascomycota</taxon>
        <taxon>Pezizomycotina</taxon>
        <taxon>Sordariomycetes</taxon>
        <taxon>Sordariomycetidae</taxon>
        <taxon>Sordariales</taxon>
        <taxon>Lasiosphaeriaceae</taxon>
        <taxon>Apodospora</taxon>
    </lineage>
</organism>
<reference evidence="1" key="1">
    <citation type="journal article" date="2023" name="Mol. Phylogenet. Evol.">
        <title>Genome-scale phylogeny and comparative genomics of the fungal order Sordariales.</title>
        <authorList>
            <person name="Hensen N."/>
            <person name="Bonometti L."/>
            <person name="Westerberg I."/>
            <person name="Brannstrom I.O."/>
            <person name="Guillou S."/>
            <person name="Cros-Aarteil S."/>
            <person name="Calhoun S."/>
            <person name="Haridas S."/>
            <person name="Kuo A."/>
            <person name="Mondo S."/>
            <person name="Pangilinan J."/>
            <person name="Riley R."/>
            <person name="LaButti K."/>
            <person name="Andreopoulos B."/>
            <person name="Lipzen A."/>
            <person name="Chen C."/>
            <person name="Yan M."/>
            <person name="Daum C."/>
            <person name="Ng V."/>
            <person name="Clum A."/>
            <person name="Steindorff A."/>
            <person name="Ohm R.A."/>
            <person name="Martin F."/>
            <person name="Silar P."/>
            <person name="Natvig D.O."/>
            <person name="Lalanne C."/>
            <person name="Gautier V."/>
            <person name="Ament-Velasquez S.L."/>
            <person name="Kruys A."/>
            <person name="Hutchinson M.I."/>
            <person name="Powell A.J."/>
            <person name="Barry K."/>
            <person name="Miller A.N."/>
            <person name="Grigoriev I.V."/>
            <person name="Debuchy R."/>
            <person name="Gladieux P."/>
            <person name="Hiltunen Thoren M."/>
            <person name="Johannesson H."/>
        </authorList>
    </citation>
    <scope>NUCLEOTIDE SEQUENCE</scope>
    <source>
        <strain evidence="1">CBS 118394</strain>
    </source>
</reference>
<accession>A0AAE0HZB6</accession>
<name>A0AAE0HZB6_9PEZI</name>
<dbReference type="Proteomes" id="UP001283341">
    <property type="component" value="Unassembled WGS sequence"/>
</dbReference>
<dbReference type="AlphaFoldDB" id="A0AAE0HZB6"/>
<gene>
    <name evidence="1" type="ORF">B0H66DRAFT_536288</name>
</gene>
<sequence>MAPPRFPQATSTAWLYMMDGDSSTWPTIPDSWKQINFGQVDVLILAPLGLQNPADGTFGVADIIVNRFQWAVQTAKAAPRMIPNTKITILVSQFWGSDPQLWGHPLSALPATAIDAHANSVRDFISANDLDGYDIDYEPNNIVATVPAILQAIRAQLDDLSLTNGGRPYYTTVSPAELMFLDQAVPSLSAVNMQSYSGGIYITVADLLKIGFQPAQILYGVNAESPGQGPTVQQALDTYKNDGLVGIHLWRLNSGDFQQEIEWQSQVFDGLHCLSN</sequence>
<dbReference type="SUPFAM" id="SSF51445">
    <property type="entry name" value="(Trans)glycosidases"/>
    <property type="match status" value="1"/>
</dbReference>